<protein>
    <submittedName>
        <fullName evidence="3">Uncharacterized protein</fullName>
    </submittedName>
</protein>
<reference evidence="3" key="2">
    <citation type="submission" date="2015-08" db="UniProtKB">
        <authorList>
            <consortium name="WormBaseParasite"/>
        </authorList>
    </citation>
    <scope>IDENTIFICATION</scope>
</reference>
<organism evidence="2 3">
    <name type="scientific">Strongyloides venezuelensis</name>
    <name type="common">Threadworm</name>
    <dbReference type="NCBI Taxonomy" id="75913"/>
    <lineage>
        <taxon>Eukaryota</taxon>
        <taxon>Metazoa</taxon>
        <taxon>Ecdysozoa</taxon>
        <taxon>Nematoda</taxon>
        <taxon>Chromadorea</taxon>
        <taxon>Rhabditida</taxon>
        <taxon>Tylenchina</taxon>
        <taxon>Panagrolaimomorpha</taxon>
        <taxon>Strongyloidoidea</taxon>
        <taxon>Strongyloididae</taxon>
        <taxon>Strongyloides</taxon>
    </lineage>
</organism>
<accession>A0A0K0FN89</accession>
<keyword evidence="1" id="KW-1133">Transmembrane helix</keyword>
<keyword evidence="2" id="KW-1185">Reference proteome</keyword>
<dbReference type="Proteomes" id="UP000035680">
    <property type="component" value="Unassembled WGS sequence"/>
</dbReference>
<evidence type="ECO:0000313" key="2">
    <source>
        <dbReference type="Proteomes" id="UP000035680"/>
    </source>
</evidence>
<evidence type="ECO:0000313" key="3">
    <source>
        <dbReference type="WBParaSite" id="SVE_1046900.1"/>
    </source>
</evidence>
<evidence type="ECO:0000256" key="1">
    <source>
        <dbReference type="SAM" id="Phobius"/>
    </source>
</evidence>
<name>A0A0K0FN89_STRVS</name>
<dbReference type="AlphaFoldDB" id="A0A0K0FN89"/>
<dbReference type="WBParaSite" id="SVE_1046900.1">
    <property type="protein sequence ID" value="SVE_1046900.1"/>
    <property type="gene ID" value="SVE_1046900"/>
</dbReference>
<feature type="transmembrane region" description="Helical" evidence="1">
    <location>
        <begin position="42"/>
        <end position="64"/>
    </location>
</feature>
<sequence>MNENTDTPMKIENTTSEGNQLMRLSKYGENGEKMVIEFDHSLYIPFLLFIFTLPIIVITILCVLRQRNRRLVSREIEKINNRRFSTTSALYNGTTQSIRNNISYRYSSICDKQKISNSTEDDSSVIEIPNKRICKIKDINKSTKVIKIKGTIDL</sequence>
<keyword evidence="1" id="KW-0472">Membrane</keyword>
<keyword evidence="1" id="KW-0812">Transmembrane</keyword>
<reference evidence="2" key="1">
    <citation type="submission" date="2014-07" db="EMBL/GenBank/DDBJ databases">
        <authorList>
            <person name="Martin A.A"/>
            <person name="De Silva N."/>
        </authorList>
    </citation>
    <scope>NUCLEOTIDE SEQUENCE</scope>
</reference>
<proteinExistence type="predicted"/>